<dbReference type="EMBL" id="VSWC01000014">
    <property type="protein sequence ID" value="KAA1114500.1"/>
    <property type="molecule type" value="Genomic_DNA"/>
</dbReference>
<evidence type="ECO:0000313" key="1">
    <source>
        <dbReference type="EMBL" id="KAA1114500.1"/>
    </source>
</evidence>
<accession>A0A5B0QMU3</accession>
<name>A0A5B0QMU3_PUCGR</name>
<evidence type="ECO:0000313" key="2">
    <source>
        <dbReference type="Proteomes" id="UP000324748"/>
    </source>
</evidence>
<dbReference type="AlphaFoldDB" id="A0A5B0QMU3"/>
<comment type="caution">
    <text evidence="1">The sequence shown here is derived from an EMBL/GenBank/DDBJ whole genome shotgun (WGS) entry which is preliminary data.</text>
</comment>
<sequence>MEWLEFGILIGLEDEGTKSKNYLIHRAVLRSPSSMRSARMDKYILINDIKIKKGVRFYLRSKKVG</sequence>
<protein>
    <submittedName>
        <fullName evidence="1">Uncharacterized protein</fullName>
    </submittedName>
</protein>
<proteinExistence type="predicted"/>
<organism evidence="1 2">
    <name type="scientific">Puccinia graminis f. sp. tritici</name>
    <dbReference type="NCBI Taxonomy" id="56615"/>
    <lineage>
        <taxon>Eukaryota</taxon>
        <taxon>Fungi</taxon>
        <taxon>Dikarya</taxon>
        <taxon>Basidiomycota</taxon>
        <taxon>Pucciniomycotina</taxon>
        <taxon>Pucciniomycetes</taxon>
        <taxon>Pucciniales</taxon>
        <taxon>Pucciniaceae</taxon>
        <taxon>Puccinia</taxon>
    </lineage>
</organism>
<gene>
    <name evidence="1" type="ORF">PGT21_011434</name>
</gene>
<keyword evidence="2" id="KW-1185">Reference proteome</keyword>
<dbReference type="Proteomes" id="UP000324748">
    <property type="component" value="Unassembled WGS sequence"/>
</dbReference>
<reference evidence="1 2" key="1">
    <citation type="submission" date="2019-05" db="EMBL/GenBank/DDBJ databases">
        <title>Emergence of the Ug99 lineage of the wheat stem rust pathogen through somatic hybridization.</title>
        <authorList>
            <person name="Li F."/>
            <person name="Upadhyaya N.M."/>
            <person name="Sperschneider J."/>
            <person name="Matny O."/>
            <person name="Nguyen-Phuc H."/>
            <person name="Mago R."/>
            <person name="Raley C."/>
            <person name="Miller M.E."/>
            <person name="Silverstein K.A.T."/>
            <person name="Henningsen E."/>
            <person name="Hirsch C.D."/>
            <person name="Visser B."/>
            <person name="Pretorius Z.A."/>
            <person name="Steffenson B.J."/>
            <person name="Schwessinger B."/>
            <person name="Dodds P.N."/>
            <person name="Figueroa M."/>
        </authorList>
    </citation>
    <scope>NUCLEOTIDE SEQUENCE [LARGE SCALE GENOMIC DNA]</scope>
    <source>
        <strain evidence="1">21-0</strain>
    </source>
</reference>